<dbReference type="InParanoid" id="A0A3N0V1W7"/>
<dbReference type="SUPFAM" id="SSF53474">
    <property type="entry name" value="alpha/beta-Hydrolases"/>
    <property type="match status" value="1"/>
</dbReference>
<comment type="caution">
    <text evidence="2">The sequence shown here is derived from an EMBL/GenBank/DDBJ whole genome shotgun (WGS) entry which is preliminary data.</text>
</comment>
<dbReference type="EMBL" id="RJVO01000008">
    <property type="protein sequence ID" value="ROH86703.1"/>
    <property type="molecule type" value="Genomic_DNA"/>
</dbReference>
<organism evidence="2 3">
    <name type="scientific">Stagnimonas aquatica</name>
    <dbReference type="NCBI Taxonomy" id="2689987"/>
    <lineage>
        <taxon>Bacteria</taxon>
        <taxon>Pseudomonadati</taxon>
        <taxon>Pseudomonadota</taxon>
        <taxon>Gammaproteobacteria</taxon>
        <taxon>Nevskiales</taxon>
        <taxon>Nevskiaceae</taxon>
        <taxon>Stagnimonas</taxon>
    </lineage>
</organism>
<name>A0A3N0V1W7_9GAMM</name>
<dbReference type="Pfam" id="PF12697">
    <property type="entry name" value="Abhydrolase_6"/>
    <property type="match status" value="1"/>
</dbReference>
<dbReference type="GO" id="GO:0047372">
    <property type="term" value="F:monoacylglycerol lipase activity"/>
    <property type="evidence" value="ECO:0007669"/>
    <property type="project" value="TreeGrafter"/>
</dbReference>
<sequence length="314" mass="34077">MKRTLLLIAAGLAAVAAIAIAVTYPALGHWVYRDGGQLEARLSGFHREQIAAGDVTFSVYRGGTHPGRETIVLLHGYSADKQVWVRFAKHLLDRYEVIVPDLAGHGDTGFVHGLDYSAPAQARRVAAMLDSLHIERAHLAGNSMGGFITAHFALAYPQRTLSAGLIDPAGVSSPEPSDMGKLLATGRNPFEVHSRAEFDAFYAMTMAQPPWLPGFVLAAMAESYQQRRPALTEIFQGFHNRDALDGRLAEIPAPTLVLWGDQDRLIHVSAARVWAAGLPKATLVIREGIGHMPMVEQPAETAAIYRDFLASLTP</sequence>
<dbReference type="PRINTS" id="PR00412">
    <property type="entry name" value="EPOXHYDRLASE"/>
</dbReference>
<dbReference type="InterPro" id="IPR000073">
    <property type="entry name" value="AB_hydrolase_1"/>
</dbReference>
<dbReference type="InterPro" id="IPR050266">
    <property type="entry name" value="AB_hydrolase_sf"/>
</dbReference>
<keyword evidence="3" id="KW-1185">Reference proteome</keyword>
<dbReference type="InterPro" id="IPR029058">
    <property type="entry name" value="AB_hydrolase_fold"/>
</dbReference>
<dbReference type="PANTHER" id="PTHR43798:SF5">
    <property type="entry name" value="MONOACYLGLYCEROL LIPASE ABHD6"/>
    <property type="match status" value="1"/>
</dbReference>
<feature type="domain" description="AB hydrolase-1" evidence="1">
    <location>
        <begin position="71"/>
        <end position="303"/>
    </location>
</feature>
<keyword evidence="2" id="KW-0378">Hydrolase</keyword>
<reference evidence="2 3" key="1">
    <citation type="submission" date="2018-10" db="EMBL/GenBank/DDBJ databases">
        <authorList>
            <person name="Chen W.-M."/>
        </authorList>
    </citation>
    <scope>NUCLEOTIDE SEQUENCE [LARGE SCALE GENOMIC DNA]</scope>
    <source>
        <strain evidence="2 3">THS-13</strain>
    </source>
</reference>
<evidence type="ECO:0000259" key="1">
    <source>
        <dbReference type="Pfam" id="PF12697"/>
    </source>
</evidence>
<dbReference type="RefSeq" id="WP_123212692.1">
    <property type="nucleotide sequence ID" value="NZ_RJVO01000008.1"/>
</dbReference>
<dbReference type="AlphaFoldDB" id="A0A3N0V1W7"/>
<accession>A0A3N0V1W7</accession>
<dbReference type="PANTHER" id="PTHR43798">
    <property type="entry name" value="MONOACYLGLYCEROL LIPASE"/>
    <property type="match status" value="1"/>
</dbReference>
<dbReference type="GO" id="GO:0016020">
    <property type="term" value="C:membrane"/>
    <property type="evidence" value="ECO:0007669"/>
    <property type="project" value="TreeGrafter"/>
</dbReference>
<evidence type="ECO:0000313" key="3">
    <source>
        <dbReference type="Proteomes" id="UP000282106"/>
    </source>
</evidence>
<dbReference type="PRINTS" id="PR00111">
    <property type="entry name" value="ABHYDROLASE"/>
</dbReference>
<protein>
    <submittedName>
        <fullName evidence="2">Alpha/beta fold hydrolase</fullName>
    </submittedName>
</protein>
<gene>
    <name evidence="2" type="ORF">ED208_14785</name>
</gene>
<dbReference type="GO" id="GO:0046464">
    <property type="term" value="P:acylglycerol catabolic process"/>
    <property type="evidence" value="ECO:0007669"/>
    <property type="project" value="TreeGrafter"/>
</dbReference>
<dbReference type="InterPro" id="IPR000639">
    <property type="entry name" value="Epox_hydrolase-like"/>
</dbReference>
<proteinExistence type="predicted"/>
<evidence type="ECO:0000313" key="2">
    <source>
        <dbReference type="EMBL" id="ROH86703.1"/>
    </source>
</evidence>
<dbReference type="Gene3D" id="3.40.50.1820">
    <property type="entry name" value="alpha/beta hydrolase"/>
    <property type="match status" value="1"/>
</dbReference>
<dbReference type="Proteomes" id="UP000282106">
    <property type="component" value="Unassembled WGS sequence"/>
</dbReference>